<sequence length="142" mass="16645">MILTKREAAVIEMLRGCETRRNIARKLNIRMHELDSIVLELENHSTIQKLESKSYEYRVVLDTYEVDENSEQAVMPKKTKVIEILIPEEYENYIRSQYGVIPRREIARQLNLNKVTLNLMIMNLGLADKGVVEDNNQHFQAK</sequence>
<evidence type="ECO:0000313" key="1">
    <source>
        <dbReference type="EMBL" id="NUU74337.1"/>
    </source>
</evidence>
<accession>A0A7Y6BSS2</accession>
<reference evidence="1 2" key="1">
    <citation type="submission" date="2020-05" db="EMBL/GenBank/DDBJ databases">
        <title>Genome Sequencing of Type Strains.</title>
        <authorList>
            <person name="Lemaire J.F."/>
            <person name="Inderbitzin P."/>
            <person name="Gregorio O.A."/>
            <person name="Collins S.B."/>
            <person name="Wespe N."/>
            <person name="Knight-Connoni V."/>
        </authorList>
    </citation>
    <scope>NUCLEOTIDE SEQUENCE [LARGE SCALE GENOMIC DNA]</scope>
    <source>
        <strain evidence="1 2">LMG 21957</strain>
    </source>
</reference>
<dbReference type="Proteomes" id="UP000526125">
    <property type="component" value="Unassembled WGS sequence"/>
</dbReference>
<dbReference type="EMBL" id="JABMCB010000142">
    <property type="protein sequence ID" value="NUU74337.1"/>
    <property type="molecule type" value="Genomic_DNA"/>
</dbReference>
<gene>
    <name evidence="1" type="ORF">HP552_03530</name>
</gene>
<comment type="caution">
    <text evidence="1">The sequence shown here is derived from an EMBL/GenBank/DDBJ whole genome shotgun (WGS) entry which is preliminary data.</text>
</comment>
<proteinExistence type="predicted"/>
<protein>
    <submittedName>
        <fullName evidence="1">Uncharacterized protein</fullName>
    </submittedName>
</protein>
<name>A0A7Y6BSS2_9BACL</name>
<keyword evidence="2" id="KW-1185">Reference proteome</keyword>
<evidence type="ECO:0000313" key="2">
    <source>
        <dbReference type="Proteomes" id="UP000526125"/>
    </source>
</evidence>
<organism evidence="1 2">
    <name type="scientific">Paenibacillus xylanilyticus</name>
    <dbReference type="NCBI Taxonomy" id="248903"/>
    <lineage>
        <taxon>Bacteria</taxon>
        <taxon>Bacillati</taxon>
        <taxon>Bacillota</taxon>
        <taxon>Bacilli</taxon>
        <taxon>Bacillales</taxon>
        <taxon>Paenibacillaceae</taxon>
        <taxon>Paenibacillus</taxon>
    </lineage>
</organism>
<dbReference type="AlphaFoldDB" id="A0A7Y6BSS2"/>
<dbReference type="RefSeq" id="WP_175394260.1">
    <property type="nucleotide sequence ID" value="NZ_JABMCB010000142.1"/>
</dbReference>